<name>A0A4R5WC62_9MYCO</name>
<feature type="compositionally biased region" description="Acidic residues" evidence="1">
    <location>
        <begin position="210"/>
        <end position="222"/>
    </location>
</feature>
<comment type="caution">
    <text evidence="4">The sequence shown here is derived from an EMBL/GenBank/DDBJ whole genome shotgun (WGS) entry which is preliminary data.</text>
</comment>
<evidence type="ECO:0000256" key="1">
    <source>
        <dbReference type="SAM" id="MobiDB-lite"/>
    </source>
</evidence>
<dbReference type="Proteomes" id="UP001229081">
    <property type="component" value="Unassembled WGS sequence"/>
</dbReference>
<protein>
    <recommendedName>
        <fullName evidence="6">ESX-1 secretion-associated protein EspA/EspE-like domain-containing protein</fullName>
    </recommendedName>
</protein>
<feature type="region of interest" description="Disordered" evidence="1">
    <location>
        <begin position="201"/>
        <end position="224"/>
    </location>
</feature>
<reference evidence="4" key="1">
    <citation type="submission" date="2023-06" db="EMBL/GenBank/DDBJ databases">
        <title>Identification of two novel mycobacterium reveal diversities and complexities of Mycobacterium gordonae clade.</title>
        <authorList>
            <person name="Matsumoto Y."/>
            <person name="Nakamura S."/>
            <person name="Motooka D."/>
            <person name="Fukushima K."/>
        </authorList>
    </citation>
    <scope>NUCLEOTIDE SEQUENCE</scope>
    <source>
        <strain evidence="4">TY812</strain>
    </source>
</reference>
<accession>A0A4R5WC62</accession>
<dbReference type="RefSeq" id="WP_133437921.1">
    <property type="nucleotide sequence ID" value="NZ_JAUFSA010000001.1"/>
</dbReference>
<evidence type="ECO:0000259" key="2">
    <source>
        <dbReference type="Pfam" id="PF22905"/>
    </source>
</evidence>
<gene>
    <name evidence="4" type="ORF">QXL92_07215</name>
</gene>
<organism evidence="4 5">
    <name type="scientific">Mycobacterium paragordonae</name>
    <dbReference type="NCBI Taxonomy" id="1389713"/>
    <lineage>
        <taxon>Bacteria</taxon>
        <taxon>Bacillati</taxon>
        <taxon>Actinomycetota</taxon>
        <taxon>Actinomycetes</taxon>
        <taxon>Mycobacteriales</taxon>
        <taxon>Mycobacteriaceae</taxon>
        <taxon>Mycobacterium</taxon>
    </lineage>
</organism>
<evidence type="ECO:0000313" key="4">
    <source>
        <dbReference type="EMBL" id="MDP7734531.1"/>
    </source>
</evidence>
<sequence length="789" mass="84783">MQLRYISVAHLVAAAGGDPWAINATLQRGRPAQISALARTFHDAGELTSEAESAFSEARRRFEAAWNRENGDHPINDAAEVQRATGSLGVQAAQLPQVAVALERVAAILAEAQRAAAGQIRVLEGQLEAADRELGEAHTLLHSHHLPMSHEMALEDIIGDLEHRAIDQTAAAFRQIEHIREMYSDLLHRLKTQMRMQSGYDGAVPALDGSEAESPESPEQAEGDVHAALAGDHSAASRVNAVLNSFTAEQLAGKQPLTLEQAAVLSQLQAQQHGMSINELWTAAQGVGDQREMIANSWQLMSNPALVFPRTNLKPGAVQGTEVVRGGEAQLPEYLQALNWAWPTYLNQLDLLANIVKAGNPALQTNTDLDRRMIRHAAAVMNLQPWQLDLGGADDHREMDRIMGSVVADLFRAVSPDHPVVHDMVAGSQGKVFLDNMSRHFWSDGGKSAASLFDWVEGAARGTEAKLAAETARCYGLYLGEHGADLLRLPGGHSMGEVNPHLIRSMAHGLAPYLSNIAGLPGGSPDFGDFHDSPNEVESGKMPFAKRVFSVLSTDKVASDYFNGAADRQALLAEAAYAREFTSHAADLNSYNENLHNAMTLRGLVNFGIDSATRAEVDNHAVSQEAAQQAAYDHRKTAYEAAARAITGAVGLVPEGGPIIGTGLGVLAIVAEKDFLGEAPTASAPSDYSMPYMSIGSADRELLNAVIASGQPVAIEPSFMVDGRIGTPDELAGRIANLTSAHYDHVLNEALTDLFAQSFGDAHGRPFIPDQDMMNRYNQFAKDSSPPGR</sequence>
<dbReference type="Pfam" id="PF22905">
    <property type="entry name" value="Hydro_N_hd"/>
    <property type="match status" value="1"/>
</dbReference>
<evidence type="ECO:0008006" key="6">
    <source>
        <dbReference type="Google" id="ProtNLM"/>
    </source>
</evidence>
<evidence type="ECO:0000259" key="3">
    <source>
        <dbReference type="Pfam" id="PF23275"/>
    </source>
</evidence>
<proteinExistence type="predicted"/>
<dbReference type="EMBL" id="JAUFSA010000001">
    <property type="protein sequence ID" value="MDP7734531.1"/>
    <property type="molecule type" value="Genomic_DNA"/>
</dbReference>
<dbReference type="AlphaFoldDB" id="A0A4R5WC62"/>
<dbReference type="Pfam" id="PF23275">
    <property type="entry name" value="TPR_23"/>
    <property type="match status" value="1"/>
</dbReference>
<feature type="domain" description="TPR repeat" evidence="3">
    <location>
        <begin position="245"/>
        <end position="455"/>
    </location>
</feature>
<feature type="domain" description="Predicted hydrolase N-terminal" evidence="2">
    <location>
        <begin position="1"/>
        <end position="195"/>
    </location>
</feature>
<evidence type="ECO:0000313" key="5">
    <source>
        <dbReference type="Proteomes" id="UP001229081"/>
    </source>
</evidence>
<dbReference type="InterPro" id="IPR054469">
    <property type="entry name" value="Pred_hydrolase_N"/>
</dbReference>
<dbReference type="InterPro" id="IPR057037">
    <property type="entry name" value="TPR_rep_actino"/>
</dbReference>